<sequence>MELQLAAALKQPGESFSFALEEPVGPQPFGGRTVAFAAPLSVTGRYVFDGKAVAVEGTARTCLRSVCARCAEPFEEPFAFRFSERFVKASEQGADEESYPYEGSVLSLTQAVMDNLFLQLPLTSVCRPDCKGLCPVCGVNRNHTACNCAPARPAGPFAALHDFGNER</sequence>
<reference evidence="1" key="1">
    <citation type="submission" date="2020-10" db="EMBL/GenBank/DDBJ databases">
        <authorList>
            <person name="Gilroy R."/>
        </authorList>
    </citation>
    <scope>NUCLEOTIDE SEQUENCE</scope>
    <source>
        <strain evidence="1">ChiGjej2B2-16831</strain>
    </source>
</reference>
<organism evidence="1 2">
    <name type="scientific">Candidatus Aphodomorpha intestinavium</name>
    <dbReference type="NCBI Taxonomy" id="2840672"/>
    <lineage>
        <taxon>Bacteria</taxon>
        <taxon>Bacillati</taxon>
        <taxon>Bacillota</taxon>
        <taxon>Clostridia</taxon>
        <taxon>Eubacteriales</taxon>
        <taxon>Candidatus Aphodomorpha</taxon>
    </lineage>
</organism>
<dbReference type="InterPro" id="IPR003772">
    <property type="entry name" value="YceD"/>
</dbReference>
<dbReference type="AlphaFoldDB" id="A0A9D1N2Z2"/>
<reference evidence="1" key="2">
    <citation type="journal article" date="2021" name="PeerJ">
        <title>Extensive microbial diversity within the chicken gut microbiome revealed by metagenomics and culture.</title>
        <authorList>
            <person name="Gilroy R."/>
            <person name="Ravi A."/>
            <person name="Getino M."/>
            <person name="Pursley I."/>
            <person name="Horton D.L."/>
            <person name="Alikhan N.F."/>
            <person name="Baker D."/>
            <person name="Gharbi K."/>
            <person name="Hall N."/>
            <person name="Watson M."/>
            <person name="Adriaenssens E.M."/>
            <person name="Foster-Nyarko E."/>
            <person name="Jarju S."/>
            <person name="Secka A."/>
            <person name="Antonio M."/>
            <person name="Oren A."/>
            <person name="Chaudhuri R.R."/>
            <person name="La Ragione R."/>
            <person name="Hildebrand F."/>
            <person name="Pallen M.J."/>
        </authorList>
    </citation>
    <scope>NUCLEOTIDE SEQUENCE</scope>
    <source>
        <strain evidence="1">ChiGjej2B2-16831</strain>
    </source>
</reference>
<dbReference type="EMBL" id="DVNZ01000033">
    <property type="protein sequence ID" value="HIU93706.1"/>
    <property type="molecule type" value="Genomic_DNA"/>
</dbReference>
<dbReference type="Proteomes" id="UP000824128">
    <property type="component" value="Unassembled WGS sequence"/>
</dbReference>
<evidence type="ECO:0000313" key="2">
    <source>
        <dbReference type="Proteomes" id="UP000824128"/>
    </source>
</evidence>
<dbReference type="PANTHER" id="PTHR34374:SF1">
    <property type="entry name" value="LARGE RIBOSOMAL RNA SUBUNIT ACCUMULATION PROTEIN YCED HOMOLOG 1, CHLOROPLASTIC"/>
    <property type="match status" value="1"/>
</dbReference>
<gene>
    <name evidence="1" type="ORF">IAD24_00965</name>
</gene>
<dbReference type="Pfam" id="PF02620">
    <property type="entry name" value="YceD"/>
    <property type="match status" value="1"/>
</dbReference>
<evidence type="ECO:0000313" key="1">
    <source>
        <dbReference type="EMBL" id="HIU93706.1"/>
    </source>
</evidence>
<name>A0A9D1N2Z2_9FIRM</name>
<accession>A0A9D1N2Z2</accession>
<protein>
    <submittedName>
        <fullName evidence="1">DUF177 domain-containing protein</fullName>
    </submittedName>
</protein>
<dbReference type="PANTHER" id="PTHR34374">
    <property type="entry name" value="LARGE RIBOSOMAL RNA SUBUNIT ACCUMULATION PROTEIN YCED HOMOLOG 1, CHLOROPLASTIC"/>
    <property type="match status" value="1"/>
</dbReference>
<proteinExistence type="predicted"/>
<comment type="caution">
    <text evidence="1">The sequence shown here is derived from an EMBL/GenBank/DDBJ whole genome shotgun (WGS) entry which is preliminary data.</text>
</comment>